<feature type="domain" description="LysR substrate-binding" evidence="5">
    <location>
        <begin position="4"/>
        <end position="124"/>
    </location>
</feature>
<evidence type="ECO:0000256" key="4">
    <source>
        <dbReference type="ARBA" id="ARBA00023163"/>
    </source>
</evidence>
<sequence length="133" mass="14456">MSPCPPGHRLARRRRVRIAELADEDRISGSPRTERSLLHPAVRDGFRPRVAQVAAEWIAKQGCVAAGLGVALVPELAAASMRPDIRLLALHPQDCPERAVYAASLRGRTLSPAAEAFVDAPREAVDHLRRKGS</sequence>
<dbReference type="InterPro" id="IPR005119">
    <property type="entry name" value="LysR_subst-bd"/>
</dbReference>
<proteinExistence type="inferred from homology"/>
<keyword evidence="2" id="KW-0805">Transcription regulation</keyword>
<evidence type="ECO:0000313" key="6">
    <source>
        <dbReference type="EMBL" id="MFC7308596.1"/>
    </source>
</evidence>
<dbReference type="Pfam" id="PF03466">
    <property type="entry name" value="LysR_substrate"/>
    <property type="match status" value="1"/>
</dbReference>
<keyword evidence="4" id="KW-0804">Transcription</keyword>
<name>A0ABW2JTT2_9ACTN</name>
<dbReference type="Gene3D" id="3.40.190.290">
    <property type="match status" value="1"/>
</dbReference>
<dbReference type="PANTHER" id="PTHR30346">
    <property type="entry name" value="TRANSCRIPTIONAL DUAL REGULATOR HCAR-RELATED"/>
    <property type="match status" value="1"/>
</dbReference>
<evidence type="ECO:0000259" key="5">
    <source>
        <dbReference type="Pfam" id="PF03466"/>
    </source>
</evidence>
<keyword evidence="7" id="KW-1185">Reference proteome</keyword>
<comment type="caution">
    <text evidence="6">The sequence shown here is derived from an EMBL/GenBank/DDBJ whole genome shotgun (WGS) entry which is preliminary data.</text>
</comment>
<protein>
    <submittedName>
        <fullName evidence="6">LysR substrate-binding domain-containing protein</fullName>
    </submittedName>
</protein>
<organism evidence="6 7">
    <name type="scientific">Streptomyces monticola</name>
    <dbReference type="NCBI Taxonomy" id="2666263"/>
    <lineage>
        <taxon>Bacteria</taxon>
        <taxon>Bacillati</taxon>
        <taxon>Actinomycetota</taxon>
        <taxon>Actinomycetes</taxon>
        <taxon>Kitasatosporales</taxon>
        <taxon>Streptomycetaceae</taxon>
        <taxon>Streptomyces</taxon>
    </lineage>
</organism>
<dbReference type="SUPFAM" id="SSF53850">
    <property type="entry name" value="Periplasmic binding protein-like II"/>
    <property type="match status" value="1"/>
</dbReference>
<evidence type="ECO:0000256" key="2">
    <source>
        <dbReference type="ARBA" id="ARBA00023015"/>
    </source>
</evidence>
<dbReference type="RefSeq" id="WP_381836725.1">
    <property type="nucleotide sequence ID" value="NZ_JBHTCF010000016.1"/>
</dbReference>
<dbReference type="PANTHER" id="PTHR30346:SF29">
    <property type="entry name" value="LYSR SUBSTRATE-BINDING"/>
    <property type="match status" value="1"/>
</dbReference>
<dbReference type="Proteomes" id="UP001596523">
    <property type="component" value="Unassembled WGS sequence"/>
</dbReference>
<evidence type="ECO:0000256" key="3">
    <source>
        <dbReference type="ARBA" id="ARBA00023125"/>
    </source>
</evidence>
<keyword evidence="3" id="KW-0238">DNA-binding</keyword>
<reference evidence="7" key="1">
    <citation type="journal article" date="2019" name="Int. J. Syst. Evol. Microbiol.">
        <title>The Global Catalogue of Microorganisms (GCM) 10K type strain sequencing project: providing services to taxonomists for standard genome sequencing and annotation.</title>
        <authorList>
            <consortium name="The Broad Institute Genomics Platform"/>
            <consortium name="The Broad Institute Genome Sequencing Center for Infectious Disease"/>
            <person name="Wu L."/>
            <person name="Ma J."/>
        </authorList>
    </citation>
    <scope>NUCLEOTIDE SEQUENCE [LARGE SCALE GENOMIC DNA]</scope>
    <source>
        <strain evidence="7">SYNS20</strain>
    </source>
</reference>
<gene>
    <name evidence="6" type="ORF">ACFQVC_30805</name>
</gene>
<dbReference type="EMBL" id="JBHTCF010000016">
    <property type="protein sequence ID" value="MFC7308596.1"/>
    <property type="molecule type" value="Genomic_DNA"/>
</dbReference>
<comment type="similarity">
    <text evidence="1">Belongs to the LysR transcriptional regulatory family.</text>
</comment>
<evidence type="ECO:0000256" key="1">
    <source>
        <dbReference type="ARBA" id="ARBA00009437"/>
    </source>
</evidence>
<evidence type="ECO:0000313" key="7">
    <source>
        <dbReference type="Proteomes" id="UP001596523"/>
    </source>
</evidence>
<accession>A0ABW2JTT2</accession>